<reference evidence="1" key="1">
    <citation type="submission" date="2021-02" db="EMBL/GenBank/DDBJ databases">
        <authorList>
            <person name="Dougan E. K."/>
            <person name="Rhodes N."/>
            <person name="Thang M."/>
            <person name="Chan C."/>
        </authorList>
    </citation>
    <scope>NUCLEOTIDE SEQUENCE</scope>
</reference>
<proteinExistence type="predicted"/>
<accession>A0A812V7C5</accession>
<name>A0A812V7C5_9DINO</name>
<dbReference type="OrthoDB" id="408131at2759"/>
<dbReference type="Proteomes" id="UP000604046">
    <property type="component" value="Unassembled WGS sequence"/>
</dbReference>
<dbReference type="PANTHER" id="PTHR33050">
    <property type="entry name" value="REVERSE TRANSCRIPTASE DOMAIN-CONTAINING PROTEIN"/>
    <property type="match status" value="1"/>
</dbReference>
<evidence type="ECO:0000313" key="2">
    <source>
        <dbReference type="Proteomes" id="UP000604046"/>
    </source>
</evidence>
<organism evidence="1 2">
    <name type="scientific">Symbiodinium natans</name>
    <dbReference type="NCBI Taxonomy" id="878477"/>
    <lineage>
        <taxon>Eukaryota</taxon>
        <taxon>Sar</taxon>
        <taxon>Alveolata</taxon>
        <taxon>Dinophyceae</taxon>
        <taxon>Suessiales</taxon>
        <taxon>Symbiodiniaceae</taxon>
        <taxon>Symbiodinium</taxon>
    </lineage>
</organism>
<sequence>MSSLLAKFQIPVELHKELSAFSPSEFGMVATSLTALDDFLNDLPYAVDGNLALTKARIRLLWKHCQPDPVTSSPATAPVAPASSATAADSDWTHVFPKKLSVEQVRLMKARFVTRYPSEPLAPDTMPGPRLLAVVAKQLSEKSWRHVPWKIRLSEEQYEQRMAERPHKAHMSKSVMSEVLELHSTAIALCGGAHLHTLRDLNRRFLARAFERYSSESGLRAPSWQESLIADQKLWTSVATLMNDDGWTMEAALREVVVVRNEGKEKGRGKYRDEKGAGRGGGKPGVRVGTFYRKAVSAVGASPFDSSLSVEELAAAISEPSAQDLLALVNRLPSEDIPQLAFSPGHRAVLAVYSPAGFEFLQPADQVSLPPSPSVRPADTPVLSTDVSDEADTSRAILLRCVQILRAVFVTGGHVTFEQPRNSLAWQEDFVPPFLQEVEADLVVIAGCKFGMQAYKHWLFASTVRPLQQLQGECPHERDAHPSLGNVRDGQRLQETAMFPSELADQCAEICLDLFEVGATPEHPQFLNLPAALKLLPARPRHDFLRASQDGAGIYSVPDWSTPQDGFTDDFRELRHDLFAFFQESDLIPRLRAHVAQQKDEPLLSSVEVERVRRTWEALHQLSMVTKDRDKSLWENLKKGVPLGISGDIPPSNCFLPVQGDWDERDIELQVCSGNWPGATQAPELLESLIQDELDAGYLIPMPSLEAARQRWPRVAVGKLNVIQAPGKRPRLIKDPSISGVNGSCFVPEKFSLPTLEDLRLSSPLRGDRETPDGVSIDITAAHKTVRVRPSEMGLLGVQAHGKLYFYTVTPFGGAFSALWWARLSGFLIRTGSNFSVSDVVWQRLREFLDDRLRFKTCPPGTSITPGSQLLSARHVNLERLDDLRLVKQTGRRMWMRVADLGSSKRRLSEQSRKFLLFWLKWCTRPQMFFPLAKPRFNYDVEAAADACAHGDCIGIGGWVRVPGQDPLWFSERFRVEDFRQLKVPVRDDAQSDIVSYETLAQVALILCYASLCRGGRVCVRLPSLTDNSGTESVASKLFSTISPLCFFLQQLAMVSWSHAVSLDTSHICGNKNVDADLLSRWDGCAALPPEWKMEYRVSCALPILWHQERDVRLFPPEARLLWQPPLGDSRAATLS</sequence>
<dbReference type="InterPro" id="IPR052055">
    <property type="entry name" value="Hepadnavirus_pol/RT"/>
</dbReference>
<dbReference type="PANTHER" id="PTHR33050:SF7">
    <property type="entry name" value="RIBONUCLEASE H"/>
    <property type="match status" value="1"/>
</dbReference>
<dbReference type="AlphaFoldDB" id="A0A812V7C5"/>
<evidence type="ECO:0000313" key="1">
    <source>
        <dbReference type="EMBL" id="CAE7611488.1"/>
    </source>
</evidence>
<keyword evidence="2" id="KW-1185">Reference proteome</keyword>
<gene>
    <name evidence="1" type="ORF">SNAT2548_LOCUS34761</name>
</gene>
<comment type="caution">
    <text evidence="1">The sequence shown here is derived from an EMBL/GenBank/DDBJ whole genome shotgun (WGS) entry which is preliminary data.</text>
</comment>
<protein>
    <submittedName>
        <fullName evidence="1">Uncharacterized protein</fullName>
    </submittedName>
</protein>
<dbReference type="EMBL" id="CAJNDS010002828">
    <property type="protein sequence ID" value="CAE7611488.1"/>
    <property type="molecule type" value="Genomic_DNA"/>
</dbReference>